<feature type="compositionally biased region" description="Polar residues" evidence="1">
    <location>
        <begin position="132"/>
        <end position="151"/>
    </location>
</feature>
<reference evidence="2 3" key="1">
    <citation type="submission" date="2020-09" db="EMBL/GenBank/DDBJ databases">
        <title>De no assembly of potato wild relative species, Solanum commersonii.</title>
        <authorList>
            <person name="Cho K."/>
        </authorList>
    </citation>
    <scope>NUCLEOTIDE SEQUENCE [LARGE SCALE GENOMIC DNA]</scope>
    <source>
        <strain evidence="2">LZ3.2</strain>
        <tissue evidence="2">Leaf</tissue>
    </source>
</reference>
<name>A0A9J5XBV3_SOLCO</name>
<feature type="compositionally biased region" description="Basic and acidic residues" evidence="1">
    <location>
        <begin position="152"/>
        <end position="170"/>
    </location>
</feature>
<evidence type="ECO:0000256" key="1">
    <source>
        <dbReference type="SAM" id="MobiDB-lite"/>
    </source>
</evidence>
<dbReference type="Proteomes" id="UP000824120">
    <property type="component" value="Chromosome 9"/>
</dbReference>
<dbReference type="EMBL" id="JACXVP010000009">
    <property type="protein sequence ID" value="KAG5584726.1"/>
    <property type="molecule type" value="Genomic_DNA"/>
</dbReference>
<proteinExistence type="predicted"/>
<feature type="region of interest" description="Disordered" evidence="1">
    <location>
        <begin position="109"/>
        <end position="170"/>
    </location>
</feature>
<dbReference type="AlphaFoldDB" id="A0A9J5XBV3"/>
<organism evidence="2 3">
    <name type="scientific">Solanum commersonii</name>
    <name type="common">Commerson's wild potato</name>
    <name type="synonym">Commerson's nightshade</name>
    <dbReference type="NCBI Taxonomy" id="4109"/>
    <lineage>
        <taxon>Eukaryota</taxon>
        <taxon>Viridiplantae</taxon>
        <taxon>Streptophyta</taxon>
        <taxon>Embryophyta</taxon>
        <taxon>Tracheophyta</taxon>
        <taxon>Spermatophyta</taxon>
        <taxon>Magnoliopsida</taxon>
        <taxon>eudicotyledons</taxon>
        <taxon>Gunneridae</taxon>
        <taxon>Pentapetalae</taxon>
        <taxon>asterids</taxon>
        <taxon>lamiids</taxon>
        <taxon>Solanales</taxon>
        <taxon>Solanaceae</taxon>
        <taxon>Solanoideae</taxon>
        <taxon>Solaneae</taxon>
        <taxon>Solanum</taxon>
    </lineage>
</organism>
<sequence>MTEAFKRLNGKVEALLQENAKLIDQISAPSFPSQDKIDKKGVHSPTNAIRSIISDDKDMAIPVQTIAGIDTSNPFMAVTLPKREEESSSSRRRLPRSFIPTLERFFQQGQDKHVITTQKPNPSEDRLVPNTDRINTSSRRDSPTNNRTRSPSSREENYGEHLYPRRPKSE</sequence>
<comment type="caution">
    <text evidence="2">The sequence shown here is derived from an EMBL/GenBank/DDBJ whole genome shotgun (WGS) entry which is preliminary data.</text>
</comment>
<keyword evidence="3" id="KW-1185">Reference proteome</keyword>
<evidence type="ECO:0000313" key="3">
    <source>
        <dbReference type="Proteomes" id="UP000824120"/>
    </source>
</evidence>
<accession>A0A9J5XBV3</accession>
<evidence type="ECO:0000313" key="2">
    <source>
        <dbReference type="EMBL" id="KAG5584726.1"/>
    </source>
</evidence>
<protein>
    <submittedName>
        <fullName evidence="2">Uncharacterized protein</fullName>
    </submittedName>
</protein>
<gene>
    <name evidence="2" type="ORF">H5410_045160</name>
</gene>